<evidence type="ECO:0000256" key="1">
    <source>
        <dbReference type="SAM" id="SignalP"/>
    </source>
</evidence>
<feature type="chain" id="PRO_5025459924" evidence="1">
    <location>
        <begin position="30"/>
        <end position="158"/>
    </location>
</feature>
<keyword evidence="1" id="KW-0732">Signal</keyword>
<name>A0A6A1UJ03_9ROSI</name>
<dbReference type="Proteomes" id="UP000516437">
    <property type="component" value="Unassembled WGS sequence"/>
</dbReference>
<feature type="signal peptide" evidence="1">
    <location>
        <begin position="1"/>
        <end position="29"/>
    </location>
</feature>
<evidence type="ECO:0000313" key="2">
    <source>
        <dbReference type="EMBL" id="KAB1199777.1"/>
    </source>
</evidence>
<evidence type="ECO:0000313" key="3">
    <source>
        <dbReference type="Proteomes" id="UP000516437"/>
    </source>
</evidence>
<dbReference type="EMBL" id="RXIC02000417">
    <property type="protein sequence ID" value="KAB1199777.1"/>
    <property type="molecule type" value="Genomic_DNA"/>
</dbReference>
<gene>
    <name evidence="2" type="ORF">CJ030_MR0G013669</name>
</gene>
<sequence length="158" mass="17472">MDGNSVKRSLGFVMIFMLILLDLLVVAQAVDDIPQPPSSDLHPSPFSLRRRLCSWRERKPVYPKTLAKGIPNGKFCNINSDQYSLTFDVVIGLIGFKEGRSSSPAIDCQKGSEGILGPAPIQAINKKADLGHVQPHLTITNAGERYLLWKVFSVVYYA</sequence>
<accession>A0A6A1UJ03</accession>
<comment type="caution">
    <text evidence="2">The sequence shown here is derived from an EMBL/GenBank/DDBJ whole genome shotgun (WGS) entry which is preliminary data.</text>
</comment>
<keyword evidence="3" id="KW-1185">Reference proteome</keyword>
<organism evidence="2 3">
    <name type="scientific">Morella rubra</name>
    <name type="common">Chinese bayberry</name>
    <dbReference type="NCBI Taxonomy" id="262757"/>
    <lineage>
        <taxon>Eukaryota</taxon>
        <taxon>Viridiplantae</taxon>
        <taxon>Streptophyta</taxon>
        <taxon>Embryophyta</taxon>
        <taxon>Tracheophyta</taxon>
        <taxon>Spermatophyta</taxon>
        <taxon>Magnoliopsida</taxon>
        <taxon>eudicotyledons</taxon>
        <taxon>Gunneridae</taxon>
        <taxon>Pentapetalae</taxon>
        <taxon>rosids</taxon>
        <taxon>fabids</taxon>
        <taxon>Fagales</taxon>
        <taxon>Myricaceae</taxon>
        <taxon>Morella</taxon>
    </lineage>
</organism>
<reference evidence="2 3" key="1">
    <citation type="journal article" date="2019" name="Plant Biotechnol. J.">
        <title>The red bayberry genome and genetic basis of sex determination.</title>
        <authorList>
            <person name="Jia H.M."/>
            <person name="Jia H.J."/>
            <person name="Cai Q.L."/>
            <person name="Wang Y."/>
            <person name="Zhao H.B."/>
            <person name="Yang W.F."/>
            <person name="Wang G.Y."/>
            <person name="Li Y.H."/>
            <person name="Zhan D.L."/>
            <person name="Shen Y.T."/>
            <person name="Niu Q.F."/>
            <person name="Chang L."/>
            <person name="Qiu J."/>
            <person name="Zhao L."/>
            <person name="Xie H.B."/>
            <person name="Fu W.Y."/>
            <person name="Jin J."/>
            <person name="Li X.W."/>
            <person name="Jiao Y."/>
            <person name="Zhou C.C."/>
            <person name="Tu T."/>
            <person name="Chai C.Y."/>
            <person name="Gao J.L."/>
            <person name="Fan L.J."/>
            <person name="van de Weg E."/>
            <person name="Wang J.Y."/>
            <person name="Gao Z.S."/>
        </authorList>
    </citation>
    <scope>NUCLEOTIDE SEQUENCE [LARGE SCALE GENOMIC DNA]</scope>
    <source>
        <tissue evidence="2">Leaves</tissue>
    </source>
</reference>
<dbReference type="AlphaFoldDB" id="A0A6A1UJ03"/>
<proteinExistence type="predicted"/>
<protein>
    <submittedName>
        <fullName evidence="2">Uncharacterized protein</fullName>
    </submittedName>
</protein>